<gene>
    <name evidence="1" type="ORF">BAU07_10625</name>
</gene>
<evidence type="ECO:0008006" key="3">
    <source>
        <dbReference type="Google" id="ProtNLM"/>
    </source>
</evidence>
<organism evidence="1 2">
    <name type="scientific">Bordetella flabilis</name>
    <dbReference type="NCBI Taxonomy" id="463014"/>
    <lineage>
        <taxon>Bacteria</taxon>
        <taxon>Pseudomonadati</taxon>
        <taxon>Pseudomonadota</taxon>
        <taxon>Betaproteobacteria</taxon>
        <taxon>Burkholderiales</taxon>
        <taxon>Alcaligenaceae</taxon>
        <taxon>Bordetella</taxon>
    </lineage>
</organism>
<evidence type="ECO:0000313" key="1">
    <source>
        <dbReference type="EMBL" id="ANN77496.1"/>
    </source>
</evidence>
<dbReference type="AlphaFoldDB" id="A0A193GDG1"/>
<keyword evidence="2" id="KW-1185">Reference proteome</keyword>
<protein>
    <recommendedName>
        <fullName evidence="3">Autotransporter domain-containing protein</fullName>
    </recommendedName>
</protein>
<name>A0A193GDG1_9BORD</name>
<dbReference type="EMBL" id="CP016172">
    <property type="protein sequence ID" value="ANN77496.1"/>
    <property type="molecule type" value="Genomic_DNA"/>
</dbReference>
<accession>A0A193GDG1</accession>
<proteinExistence type="predicted"/>
<dbReference type="KEGG" id="bfz:BAU07_10625"/>
<evidence type="ECO:0000313" key="2">
    <source>
        <dbReference type="Proteomes" id="UP000091926"/>
    </source>
</evidence>
<reference evidence="1 2" key="1">
    <citation type="submission" date="2016-06" db="EMBL/GenBank/DDBJ databases">
        <title>Complete genome sequences of Bordetella bronchialis and Bordetella flabilis.</title>
        <authorList>
            <person name="LiPuma J.J."/>
            <person name="Spilker T."/>
        </authorList>
    </citation>
    <scope>NUCLEOTIDE SEQUENCE [LARGE SCALE GENOMIC DNA]</scope>
    <source>
        <strain evidence="1 2">AU10664</strain>
    </source>
</reference>
<sequence>MDASNGAFTDSLKSPEVLAKMHPSLQLFRAGGCDARAGYAADIGSSLLSQTATARFAYRF</sequence>
<dbReference type="Proteomes" id="UP000091926">
    <property type="component" value="Chromosome"/>
</dbReference>